<dbReference type="Proteomes" id="UP000236592">
    <property type="component" value="Chromosome"/>
</dbReference>
<dbReference type="RefSeq" id="WP_102995164.1">
    <property type="nucleotide sequence ID" value="NZ_CP025938.1"/>
</dbReference>
<evidence type="ECO:0000256" key="1">
    <source>
        <dbReference type="SAM" id="Phobius"/>
    </source>
</evidence>
<feature type="transmembrane region" description="Helical" evidence="1">
    <location>
        <begin position="42"/>
        <end position="58"/>
    </location>
</feature>
<keyword evidence="1" id="KW-1133">Transmembrane helix</keyword>
<protein>
    <submittedName>
        <fullName evidence="2">Uncharacterized protein</fullName>
    </submittedName>
</protein>
<accession>A0A2I7SGU2</accession>
<dbReference type="EMBL" id="CP025938">
    <property type="protein sequence ID" value="AUS05111.1"/>
    <property type="molecule type" value="Genomic_DNA"/>
</dbReference>
<reference evidence="3" key="1">
    <citation type="submission" date="2018-01" db="EMBL/GenBank/DDBJ databases">
        <title>Complete genome of Tamlana sp. UJ94.</title>
        <authorList>
            <person name="Jung J."/>
            <person name="Chung D."/>
            <person name="Bae S.S."/>
            <person name="Baek K."/>
        </authorList>
    </citation>
    <scope>NUCLEOTIDE SEQUENCE [LARGE SCALE GENOMIC DNA]</scope>
    <source>
        <strain evidence="3">UJ94</strain>
    </source>
</reference>
<keyword evidence="1" id="KW-0472">Membrane</keyword>
<dbReference type="KEGG" id="taj:C1A40_06350"/>
<gene>
    <name evidence="2" type="ORF">C1A40_06350</name>
</gene>
<evidence type="ECO:0000313" key="2">
    <source>
        <dbReference type="EMBL" id="AUS05111.1"/>
    </source>
</evidence>
<organism evidence="2 3">
    <name type="scientific">Pseudotamlana carrageenivorans</name>
    <dbReference type="NCBI Taxonomy" id="2069432"/>
    <lineage>
        <taxon>Bacteria</taxon>
        <taxon>Pseudomonadati</taxon>
        <taxon>Bacteroidota</taxon>
        <taxon>Flavobacteriia</taxon>
        <taxon>Flavobacteriales</taxon>
        <taxon>Flavobacteriaceae</taxon>
        <taxon>Pseudotamlana</taxon>
    </lineage>
</organism>
<proteinExistence type="predicted"/>
<keyword evidence="1" id="KW-0812">Transmembrane</keyword>
<evidence type="ECO:0000313" key="3">
    <source>
        <dbReference type="Proteomes" id="UP000236592"/>
    </source>
</evidence>
<name>A0A2I7SGU2_9FLAO</name>
<dbReference type="AlphaFoldDB" id="A0A2I7SGU2"/>
<keyword evidence="3" id="KW-1185">Reference proteome</keyword>
<sequence length="67" mass="7074">MKDRQFKRGVLFGLFLIVSFTGTALVQDPPVPAPPPPPGLPIDGGIIAGIVVAIAYGAKKTLFNKEK</sequence>